<evidence type="ECO:0000256" key="9">
    <source>
        <dbReference type="ARBA" id="ARBA00023004"/>
    </source>
</evidence>
<evidence type="ECO:0000313" key="13">
    <source>
        <dbReference type="EMBL" id="MDR5711817.1"/>
    </source>
</evidence>
<dbReference type="PANTHER" id="PTHR31528">
    <property type="entry name" value="4-AMINO-5-HYDROXYMETHYL-2-METHYLPYRIMIDINE PHOSPHATE SYNTHASE THI11-RELATED"/>
    <property type="match status" value="1"/>
</dbReference>
<dbReference type="SUPFAM" id="SSF53850">
    <property type="entry name" value="Periplasmic binding protein-like II"/>
    <property type="match status" value="1"/>
</dbReference>
<evidence type="ECO:0000256" key="1">
    <source>
        <dbReference type="ARBA" id="ARBA00003469"/>
    </source>
</evidence>
<evidence type="ECO:0000256" key="5">
    <source>
        <dbReference type="ARBA" id="ARBA00022679"/>
    </source>
</evidence>
<evidence type="ECO:0000256" key="8">
    <source>
        <dbReference type="ARBA" id="ARBA00022977"/>
    </source>
</evidence>
<evidence type="ECO:0000256" key="10">
    <source>
        <dbReference type="ARBA" id="ARBA00033171"/>
    </source>
</evidence>
<keyword evidence="14" id="KW-1185">Reference proteome</keyword>
<evidence type="ECO:0000256" key="2">
    <source>
        <dbReference type="ARBA" id="ARBA00004948"/>
    </source>
</evidence>
<evidence type="ECO:0000313" key="14">
    <source>
        <dbReference type="Proteomes" id="UP001260872"/>
    </source>
</evidence>
<feature type="domain" description="SsuA/THI5-like" evidence="12">
    <location>
        <begin position="83"/>
        <end position="291"/>
    </location>
</feature>
<name>A0ABU1FU90_9MICC</name>
<dbReference type="RefSeq" id="WP_310537198.1">
    <property type="nucleotide sequence ID" value="NZ_BAAAOC010000001.1"/>
</dbReference>
<dbReference type="InterPro" id="IPR027939">
    <property type="entry name" value="NMT1/THI5"/>
</dbReference>
<gene>
    <name evidence="13" type="ORF">RH857_06675</name>
</gene>
<dbReference type="PANTHER" id="PTHR31528:SF1">
    <property type="entry name" value="4-AMINO-5-HYDROXYMETHYL-2-METHYLPYRIMIDINE PHOSPHATE SYNTHASE THI11-RELATED"/>
    <property type="match status" value="1"/>
</dbReference>
<comment type="similarity">
    <text evidence="3">Belongs to the NMT1/THI5 family.</text>
</comment>
<comment type="function">
    <text evidence="1">Responsible for the formation of the pyrimidine heterocycle in the thiamine biosynthesis pathway. Catalyzes the formation of hydroxymethylpyrimidine phosphate (HMP-P) from histidine and pyridoxal phosphate (PLP). The protein uses PLP and the active site histidine to form HMP-P, generating an inactive enzyme. The enzyme can only undergo a single turnover, which suggests it is a suicide enzyme.</text>
</comment>
<keyword evidence="7" id="KW-0663">Pyridoxal phosphate</keyword>
<evidence type="ECO:0000256" key="7">
    <source>
        <dbReference type="ARBA" id="ARBA00022898"/>
    </source>
</evidence>
<dbReference type="InterPro" id="IPR015168">
    <property type="entry name" value="SsuA/THI5"/>
</dbReference>
<dbReference type="Pfam" id="PF09084">
    <property type="entry name" value="NMT1"/>
    <property type="match status" value="1"/>
</dbReference>
<reference evidence="14" key="1">
    <citation type="submission" date="2023-07" db="EMBL/GenBank/DDBJ databases">
        <title>Description of three actinobacteria isolated from air of manufacturing shop in a pharmaceutical factory.</title>
        <authorList>
            <person name="Zhang D.-F."/>
        </authorList>
    </citation>
    <scope>NUCLEOTIDE SEQUENCE [LARGE SCALE GENOMIC DNA]</scope>
    <source>
        <strain evidence="14">CCTCC AB 207010</strain>
    </source>
</reference>
<evidence type="ECO:0000256" key="11">
    <source>
        <dbReference type="ARBA" id="ARBA00048179"/>
    </source>
</evidence>
<dbReference type="Gene3D" id="3.40.190.10">
    <property type="entry name" value="Periplasmic binding protein-like II"/>
    <property type="match status" value="2"/>
</dbReference>
<comment type="caution">
    <text evidence="13">The sequence shown here is derived from an EMBL/GenBank/DDBJ whole genome shotgun (WGS) entry which is preliminary data.</text>
</comment>
<evidence type="ECO:0000256" key="3">
    <source>
        <dbReference type="ARBA" id="ARBA00009406"/>
    </source>
</evidence>
<evidence type="ECO:0000256" key="4">
    <source>
        <dbReference type="ARBA" id="ARBA00011738"/>
    </source>
</evidence>
<keyword evidence="6" id="KW-0479">Metal-binding</keyword>
<sequence length="369" mass="38755">MNATPDPRWTSHVTAPSYSAPVAGRHPVRRSLLGLVSAASLAFLAACGNGDSGSGDEAAASGNGCDELTDVAVQFGWHPNVENMATIVAEQNGYFEDECLNVDILPGGPEVTADAQIVSGNADMGILSSEALANAVINEAPLVGIGVTYQNSPSVIVSLAEAGIEEPADLEGRTFGVSQTDLRVYEPFFASVGVDWDAVEMVDTGADPAALVSGEVDAMSAVSANQPVVLRNQGHEVNEIPLADYDYNRWSGALVVRQDSLEDPERREIIMAMARAIERGLETAVEDPQAAGAIVFDAYASDLGLEEATQLEGAEVWASLTTADERESGLLLIDEAGVESQQEFFDNTGVDVDASAIFDLDASQEAFGD</sequence>
<comment type="catalytic activity">
    <reaction evidence="11">
        <text>N(6)-(pyridoxal phosphate)-L-lysyl-[4-amino-5-hydroxymethyl-2-methylpyrimidine phosphate synthase] + L-histidyl-[4-amino-5-hydroxymethyl-2-methylpyrimidine phosphate synthase] + 2 Fe(3+) + 4 H2O = L-lysyl-[4-amino-5-hydroxymethyl-2-methylpyrimidine phosphate synthase] + (2S)-2-amino-5-hydroxy-4-oxopentanoyl-[4-amino-5-hydroxymethyl-2-methylpyrimidine phosphate synthase] + 4-amino-2-methyl-5-(phosphooxymethyl)pyrimidine + 3-oxopropanoate + 2 Fe(2+) + 2 H(+)</text>
        <dbReference type="Rhea" id="RHEA:65756"/>
        <dbReference type="Rhea" id="RHEA-COMP:16892"/>
        <dbReference type="Rhea" id="RHEA-COMP:16893"/>
        <dbReference type="Rhea" id="RHEA-COMP:16894"/>
        <dbReference type="Rhea" id="RHEA-COMP:16895"/>
        <dbReference type="ChEBI" id="CHEBI:15377"/>
        <dbReference type="ChEBI" id="CHEBI:15378"/>
        <dbReference type="ChEBI" id="CHEBI:29033"/>
        <dbReference type="ChEBI" id="CHEBI:29034"/>
        <dbReference type="ChEBI" id="CHEBI:29969"/>
        <dbReference type="ChEBI" id="CHEBI:29979"/>
        <dbReference type="ChEBI" id="CHEBI:33190"/>
        <dbReference type="ChEBI" id="CHEBI:58354"/>
        <dbReference type="ChEBI" id="CHEBI:143915"/>
        <dbReference type="ChEBI" id="CHEBI:157692"/>
    </reaction>
    <physiologicalReaction direction="left-to-right" evidence="11">
        <dbReference type="Rhea" id="RHEA:65757"/>
    </physiologicalReaction>
</comment>
<organism evidence="13 14">
    <name type="scientific">Nesterenkonia flava</name>
    <dbReference type="NCBI Taxonomy" id="469799"/>
    <lineage>
        <taxon>Bacteria</taxon>
        <taxon>Bacillati</taxon>
        <taxon>Actinomycetota</taxon>
        <taxon>Actinomycetes</taxon>
        <taxon>Micrococcales</taxon>
        <taxon>Micrococcaceae</taxon>
        <taxon>Nesterenkonia</taxon>
    </lineage>
</organism>
<evidence type="ECO:0000259" key="12">
    <source>
        <dbReference type="Pfam" id="PF09084"/>
    </source>
</evidence>
<keyword evidence="8" id="KW-0784">Thiamine biosynthesis</keyword>
<dbReference type="Proteomes" id="UP001260872">
    <property type="component" value="Unassembled WGS sequence"/>
</dbReference>
<proteinExistence type="inferred from homology"/>
<comment type="pathway">
    <text evidence="2">Cofactor biosynthesis; thiamine diphosphate biosynthesis.</text>
</comment>
<keyword evidence="9" id="KW-0408">Iron</keyword>
<keyword evidence="5" id="KW-0808">Transferase</keyword>
<dbReference type="EMBL" id="JAVKGT010000014">
    <property type="protein sequence ID" value="MDR5711817.1"/>
    <property type="molecule type" value="Genomic_DNA"/>
</dbReference>
<protein>
    <recommendedName>
        <fullName evidence="10">Thiamine pyrimidine synthase</fullName>
    </recommendedName>
</protein>
<accession>A0ABU1FU90</accession>
<comment type="subunit">
    <text evidence="4">Homodimer.</text>
</comment>
<evidence type="ECO:0000256" key="6">
    <source>
        <dbReference type="ARBA" id="ARBA00022723"/>
    </source>
</evidence>